<protein>
    <recommendedName>
        <fullName evidence="2">KY-like immunoglobulin-like domain-containing protein</fullName>
    </recommendedName>
</protein>
<dbReference type="InterPro" id="IPR056564">
    <property type="entry name" value="Ig-like_KY"/>
</dbReference>
<feature type="compositionally biased region" description="Basic and acidic residues" evidence="1">
    <location>
        <begin position="1"/>
        <end position="10"/>
    </location>
</feature>
<dbReference type="PANTHER" id="PTHR47020:SF1">
    <property type="entry name" value="HILLARIN"/>
    <property type="match status" value="1"/>
</dbReference>
<evidence type="ECO:0000313" key="3">
    <source>
        <dbReference type="EMBL" id="KAJ8320342.1"/>
    </source>
</evidence>
<evidence type="ECO:0000259" key="2">
    <source>
        <dbReference type="Pfam" id="PF23265"/>
    </source>
</evidence>
<feature type="compositionally biased region" description="Basic and acidic residues" evidence="1">
    <location>
        <begin position="122"/>
        <end position="132"/>
    </location>
</feature>
<evidence type="ECO:0000313" key="4">
    <source>
        <dbReference type="Proteomes" id="UP001217089"/>
    </source>
</evidence>
<dbReference type="Pfam" id="PF23265">
    <property type="entry name" value="Ig-like_KY"/>
    <property type="match status" value="1"/>
</dbReference>
<proteinExistence type="predicted"/>
<feature type="domain" description="KY-like immunoglobulin-like" evidence="2">
    <location>
        <begin position="379"/>
        <end position="516"/>
    </location>
</feature>
<dbReference type="Gene3D" id="1.20.920.20">
    <property type="match status" value="1"/>
</dbReference>
<dbReference type="InterPro" id="IPR038765">
    <property type="entry name" value="Papain-like_cys_pep_sf"/>
</dbReference>
<name>A0ABQ9FUB6_TEGGR</name>
<accession>A0ABQ9FUB6</accession>
<feature type="compositionally biased region" description="Low complexity" evidence="1">
    <location>
        <begin position="109"/>
        <end position="119"/>
    </location>
</feature>
<dbReference type="Proteomes" id="UP001217089">
    <property type="component" value="Unassembled WGS sequence"/>
</dbReference>
<evidence type="ECO:0000256" key="1">
    <source>
        <dbReference type="SAM" id="MobiDB-lite"/>
    </source>
</evidence>
<comment type="caution">
    <text evidence="3">The sequence shown here is derived from an EMBL/GenBank/DDBJ whole genome shotgun (WGS) entry which is preliminary data.</text>
</comment>
<feature type="region of interest" description="Disordered" evidence="1">
    <location>
        <begin position="1"/>
        <end position="140"/>
    </location>
</feature>
<feature type="compositionally biased region" description="Low complexity" evidence="1">
    <location>
        <begin position="43"/>
        <end position="75"/>
    </location>
</feature>
<dbReference type="EMBL" id="JARBDR010000141">
    <property type="protein sequence ID" value="KAJ8320342.1"/>
    <property type="molecule type" value="Genomic_DNA"/>
</dbReference>
<dbReference type="SUPFAM" id="SSF54001">
    <property type="entry name" value="Cysteine proteinases"/>
    <property type="match status" value="1"/>
</dbReference>
<organism evidence="3 4">
    <name type="scientific">Tegillarca granosa</name>
    <name type="common">Malaysian cockle</name>
    <name type="synonym">Anadara granosa</name>
    <dbReference type="NCBI Taxonomy" id="220873"/>
    <lineage>
        <taxon>Eukaryota</taxon>
        <taxon>Metazoa</taxon>
        <taxon>Spiralia</taxon>
        <taxon>Lophotrochozoa</taxon>
        <taxon>Mollusca</taxon>
        <taxon>Bivalvia</taxon>
        <taxon>Autobranchia</taxon>
        <taxon>Pteriomorphia</taxon>
        <taxon>Arcoida</taxon>
        <taxon>Arcoidea</taxon>
        <taxon>Arcidae</taxon>
        <taxon>Tegillarca</taxon>
    </lineage>
</organism>
<reference evidence="3 4" key="1">
    <citation type="submission" date="2022-12" db="EMBL/GenBank/DDBJ databases">
        <title>Chromosome-level genome of Tegillarca granosa.</title>
        <authorList>
            <person name="Kim J."/>
        </authorList>
    </citation>
    <scope>NUCLEOTIDE SEQUENCE [LARGE SCALE GENOMIC DNA]</scope>
    <source>
        <strain evidence="3">Teg-2019</strain>
        <tissue evidence="3">Adductor muscle</tissue>
    </source>
</reference>
<sequence>MGGRQGKEVAPEINVEAPSRPGSEMSIMSIPMTPDSSAGGLGSATDRSVRTARTARTARSAKSGKSARTVRTAKTARTDRSAKSSRSKRTGGRSAISRLTGDGGERGDGASSRASSARSVMSHKEEKPESKRPGSKRKGPVPVTIEFATFRFRPDCEYSETYHMFTTEEDFYFGYPPPHPPSKTKAHILRDVDFTEVDKRAKSVTQDKMRGPVSALVYFLTEPFKDDISRVRAIYMWLTMLNIDKIKFTLRQPKDGTVISYLWKIKKKKGNHAQFFSIMCSNAGLLSLVINGYAKGTSYAVGMRMNADLHNAEWNAVLVGKSWRFVDAHWGSIAIGSDDPKNVIHKTDENYFLTDPEEFIYSHFPEEERWQLVVPPKTLAEFEKKAYIKDRFFELGMKVLSNPDWDLPSQEGEVEIQFAVDPERQKNLQFMCHLFIKEAQLKEWHRIIEVTEQPDLVHFSKPGVLSIKIRFPEEGKYKIEIFGKDLKRKEKEYDFDWIAIYKGTVESLMSRCYAFPRVGEAGWGPGPDLTEAGLIAETHESGIIKAQDGLAKLGFILDELQNEEVPLSYKLGTIDDVFDDLPMEEEGFRQTSTGYMMDINAPPGNEYALAIYTKVPDRKGGFVDKNICNYLVDCMDKSEAEEFRVKDIERVKKQLKEANNKRSIDNLQIAIDCVEAKQYEKSMMEEYEHAKDLLVRLETMRLLLHNVLSIDQKTLADIRSANHPNASIVNCMKAALLLIGNYEEETKIWRNIALLLGKSGRESVRRRLNLFNVKKLPIDVCLGAKNLLAQSSIDECRELNGIPHFYLWAEGMIAEKERITDKHKLEKAKPKTKGGPGGGVSVFVTNVKNKMPFSMV</sequence>
<dbReference type="InterPro" id="IPR053041">
    <property type="entry name" value="Transglut-like_Superfamily_Mod"/>
</dbReference>
<dbReference type="PANTHER" id="PTHR47020">
    <property type="entry name" value="HILLARIN"/>
    <property type="match status" value="1"/>
</dbReference>
<keyword evidence="4" id="KW-1185">Reference proteome</keyword>
<gene>
    <name evidence="3" type="ORF">KUTeg_001929</name>
</gene>